<gene>
    <name evidence="4" type="ORF">SI8410_02003039</name>
</gene>
<dbReference type="AlphaFoldDB" id="A0A7I8K3R6"/>
<dbReference type="GO" id="GO:0005768">
    <property type="term" value="C:endosome"/>
    <property type="evidence" value="ECO:0007669"/>
    <property type="project" value="TreeGrafter"/>
</dbReference>
<feature type="domain" description="WASH complex subunit 7 central" evidence="2">
    <location>
        <begin position="235"/>
        <end position="387"/>
    </location>
</feature>
<evidence type="ECO:0000259" key="3">
    <source>
        <dbReference type="Pfam" id="PF14746"/>
    </source>
</evidence>
<feature type="region of interest" description="Disordered" evidence="1">
    <location>
        <begin position="626"/>
        <end position="696"/>
    </location>
</feature>
<evidence type="ECO:0000259" key="2">
    <source>
        <dbReference type="Pfam" id="PF14744"/>
    </source>
</evidence>
<dbReference type="EMBL" id="LR746265">
    <property type="protein sequence ID" value="CAA7391816.1"/>
    <property type="molecule type" value="Genomic_DNA"/>
</dbReference>
<protein>
    <submittedName>
        <fullName evidence="4">Uncharacterized protein</fullName>
    </submittedName>
</protein>
<dbReference type="InterPro" id="IPR028283">
    <property type="entry name" value="WASH-7_C"/>
</dbReference>
<dbReference type="Proteomes" id="UP000663760">
    <property type="component" value="Chromosome 2"/>
</dbReference>
<feature type="domain" description="WASH complex subunit 7 central" evidence="2">
    <location>
        <begin position="390"/>
        <end position="451"/>
    </location>
</feature>
<accession>A0A7I8K3R6</accession>
<evidence type="ECO:0000313" key="4">
    <source>
        <dbReference type="EMBL" id="CAA7391816.1"/>
    </source>
</evidence>
<dbReference type="GO" id="GO:0007032">
    <property type="term" value="P:endosome organization"/>
    <property type="evidence" value="ECO:0007669"/>
    <property type="project" value="TreeGrafter"/>
</dbReference>
<organism evidence="4 5">
    <name type="scientific">Spirodela intermedia</name>
    <name type="common">Intermediate duckweed</name>
    <dbReference type="NCBI Taxonomy" id="51605"/>
    <lineage>
        <taxon>Eukaryota</taxon>
        <taxon>Viridiplantae</taxon>
        <taxon>Streptophyta</taxon>
        <taxon>Embryophyta</taxon>
        <taxon>Tracheophyta</taxon>
        <taxon>Spermatophyta</taxon>
        <taxon>Magnoliopsida</taxon>
        <taxon>Liliopsida</taxon>
        <taxon>Araceae</taxon>
        <taxon>Lemnoideae</taxon>
        <taxon>Spirodela</taxon>
    </lineage>
</organism>
<reference evidence="4" key="1">
    <citation type="submission" date="2020-02" db="EMBL/GenBank/DDBJ databases">
        <authorList>
            <person name="Scholz U."/>
            <person name="Mascher M."/>
            <person name="Fiebig A."/>
        </authorList>
    </citation>
    <scope>NUCLEOTIDE SEQUENCE</scope>
</reference>
<name>A0A7I8K3R6_SPIIN</name>
<proteinExistence type="predicted"/>
<evidence type="ECO:0000256" key="1">
    <source>
        <dbReference type="SAM" id="MobiDB-lite"/>
    </source>
</evidence>
<dbReference type="PANTHER" id="PTHR31409:SF0">
    <property type="entry name" value="WASH COMPLEX SUBUNIT 4"/>
    <property type="match status" value="1"/>
</dbReference>
<dbReference type="Pfam" id="PF14746">
    <property type="entry name" value="WASH-7_C"/>
    <property type="match status" value="1"/>
</dbReference>
<dbReference type="InterPro" id="IPR028282">
    <property type="entry name" value="WASH-7_central"/>
</dbReference>
<feature type="domain" description="WASH complex subunit 7 C-terminal" evidence="3">
    <location>
        <begin position="462"/>
        <end position="568"/>
    </location>
</feature>
<dbReference type="GO" id="GO:0016197">
    <property type="term" value="P:endosomal transport"/>
    <property type="evidence" value="ECO:0007669"/>
    <property type="project" value="TreeGrafter"/>
</dbReference>
<dbReference type="Pfam" id="PF14744">
    <property type="entry name" value="WASH-7_mid"/>
    <property type="match status" value="2"/>
</dbReference>
<dbReference type="InterPro" id="IPR027307">
    <property type="entry name" value="WASH7"/>
</dbReference>
<dbReference type="OrthoDB" id="10261210at2759"/>
<dbReference type="GO" id="GO:0071203">
    <property type="term" value="C:WASH complex"/>
    <property type="evidence" value="ECO:0007669"/>
    <property type="project" value="InterPro"/>
</dbReference>
<keyword evidence="5" id="KW-1185">Reference proteome</keyword>
<evidence type="ECO:0000313" key="5">
    <source>
        <dbReference type="Proteomes" id="UP000663760"/>
    </source>
</evidence>
<sequence length="734" mass="81193">MVSSELEEQHESLRRAVDSWRCRGPEILKELRGGPCSSAAAAAAAADSRGASSRPIEIHVEPMEHSGLRSLLDSDNVDLAKFVMVLSYDCIEIARLRLQKNIQAIAIVWAQVQFPGSTSGRRAAKGSWMLSKVKLEIDTFNISVKDLDSLDEVVSHVENLFNAGLFQCMINGGLHSNDGGSSTSHADFQLQLRQIIQVPVRREKFRSLCHMLILMKVIAKTFCAKRLEIIQCLPHVINLIQANIEGLILPAKEIVLPLCRDIENDLRLHVHSTYLKGSVHVNLTKSGVRNLSWYLQMRPLCLPFKFIDIRILVESYLNSTFYNHTTMALYNWKVYSEMRQLAELKYGLLLDDTHLPGDSSGHGFDFAETIKDVCTFARSYTYNLIKQGEKGIPNKYPFTRAEQLSAAMAKHSFGDHEISVIEQLHSTITEIGNGLGLARLLHTGGSRHACQTSSDKAMDGAADDNHVSLLLSSVSKELQRSGSLHLEDFHLLVPALTVSLMEMRLLHREKSLRRDRELGSHLVPDDGFPMGACCILKVTEREKSFDELNWFASASKHLDEALASLGHGTEQPKASRIFGLKLWNQAPPPISISPESHKLQSPDAFAVFCFFNLIIAFLLVSSTAASRSAPPPENPAAEDEPPVDGGAVAGESCRSGDAGDERVVFNAARSPEEGEPVDMSCAAAGESPSPAEEDDELNRRVEAFIVKMNRVWMAEREETRRSPSIILLGGELGQ</sequence>
<dbReference type="PANTHER" id="PTHR31409">
    <property type="entry name" value="WASH COMPLEX SUBUNIT 4"/>
    <property type="match status" value="1"/>
</dbReference>